<sequence length="161" mass="18156">MTPTDLRPRTVADSALTLTQFMQPEHSNSLGTVHGGVLLKLCDECGGIVASRHARRPAVTVTVDSVTFHQPVYVGQLLLVHGRITYVGRTSMEVELRVEAENLLTGEITHTNSAYFVYVALDDQLRPTAVPPLDLQNDEERRRFEEGRRRQEIRLSRRHTP</sequence>
<proteinExistence type="inferred from homology"/>
<dbReference type="PANTHER" id="PTHR11049:SF16">
    <property type="entry name" value="PROTEIN VDLD"/>
    <property type="match status" value="1"/>
</dbReference>
<evidence type="ECO:0000256" key="4">
    <source>
        <dbReference type="SAM" id="MobiDB-lite"/>
    </source>
</evidence>
<gene>
    <name evidence="6" type="ORF">FKZ61_19095</name>
</gene>
<comment type="caution">
    <text evidence="6">The sequence shown here is derived from an EMBL/GenBank/DDBJ whole genome shotgun (WGS) entry which is preliminary data.</text>
</comment>
<evidence type="ECO:0000259" key="5">
    <source>
        <dbReference type="PROSITE" id="PS51770"/>
    </source>
</evidence>
<reference evidence="6 7" key="1">
    <citation type="submission" date="2019-06" db="EMBL/GenBank/DDBJ databases">
        <title>Genome sequence of Litorilinea aerophila BAA-2444.</title>
        <authorList>
            <person name="Maclea K.S."/>
            <person name="Maurais E.G."/>
            <person name="Iannazzi L.C."/>
        </authorList>
    </citation>
    <scope>NUCLEOTIDE SEQUENCE [LARGE SCALE GENOMIC DNA]</scope>
    <source>
        <strain evidence="6 7">ATCC BAA-2444</strain>
    </source>
</reference>
<dbReference type="InParanoid" id="A0A540VB39"/>
<accession>A0A540VB39</accession>
<dbReference type="InterPro" id="IPR033120">
    <property type="entry name" value="HOTDOG_ACOT"/>
</dbReference>
<dbReference type="GO" id="GO:0005829">
    <property type="term" value="C:cytosol"/>
    <property type="evidence" value="ECO:0007669"/>
    <property type="project" value="TreeGrafter"/>
</dbReference>
<comment type="similarity">
    <text evidence="1">Belongs to the acyl coenzyme A hydrolase family.</text>
</comment>
<dbReference type="AlphaFoldDB" id="A0A540VB39"/>
<evidence type="ECO:0000256" key="1">
    <source>
        <dbReference type="ARBA" id="ARBA00010458"/>
    </source>
</evidence>
<dbReference type="FunCoup" id="A0A540VB39">
    <property type="interactions" value="82"/>
</dbReference>
<dbReference type="PROSITE" id="PS51770">
    <property type="entry name" value="HOTDOG_ACOT"/>
    <property type="match status" value="1"/>
</dbReference>
<feature type="compositionally biased region" description="Basic and acidic residues" evidence="4">
    <location>
        <begin position="138"/>
        <end position="155"/>
    </location>
</feature>
<dbReference type="Proteomes" id="UP000317371">
    <property type="component" value="Unassembled WGS sequence"/>
</dbReference>
<dbReference type="CDD" id="cd03442">
    <property type="entry name" value="BFIT_BACH"/>
    <property type="match status" value="1"/>
</dbReference>
<dbReference type="OrthoDB" id="9791628at2"/>
<dbReference type="RefSeq" id="WP_141611761.1">
    <property type="nucleotide sequence ID" value="NZ_VIGC02000030.1"/>
</dbReference>
<name>A0A540VB39_9CHLR</name>
<keyword evidence="2 3" id="KW-0378">Hydrolase</keyword>
<feature type="domain" description="HotDog ACOT-type" evidence="5">
    <location>
        <begin position="12"/>
        <end position="124"/>
    </location>
</feature>
<dbReference type="SUPFAM" id="SSF54637">
    <property type="entry name" value="Thioesterase/thiol ester dehydrase-isomerase"/>
    <property type="match status" value="1"/>
</dbReference>
<evidence type="ECO:0000256" key="3">
    <source>
        <dbReference type="PROSITE-ProRule" id="PRU01106"/>
    </source>
</evidence>
<protein>
    <submittedName>
        <fullName evidence="6">Acyl-CoA thioesterase</fullName>
    </submittedName>
</protein>
<dbReference type="InterPro" id="IPR040170">
    <property type="entry name" value="Cytosol_ACT"/>
</dbReference>
<evidence type="ECO:0000313" key="6">
    <source>
        <dbReference type="EMBL" id="TQE93962.1"/>
    </source>
</evidence>
<evidence type="ECO:0000256" key="2">
    <source>
        <dbReference type="ARBA" id="ARBA00022801"/>
    </source>
</evidence>
<dbReference type="InterPro" id="IPR006683">
    <property type="entry name" value="Thioestr_dom"/>
</dbReference>
<dbReference type="EMBL" id="VIGC01000030">
    <property type="protein sequence ID" value="TQE93962.1"/>
    <property type="molecule type" value="Genomic_DNA"/>
</dbReference>
<keyword evidence="7" id="KW-1185">Reference proteome</keyword>
<dbReference type="PANTHER" id="PTHR11049">
    <property type="entry name" value="ACYL COENZYME A THIOESTER HYDROLASE"/>
    <property type="match status" value="1"/>
</dbReference>
<dbReference type="GO" id="GO:0006637">
    <property type="term" value="P:acyl-CoA metabolic process"/>
    <property type="evidence" value="ECO:0007669"/>
    <property type="project" value="TreeGrafter"/>
</dbReference>
<dbReference type="GO" id="GO:0052816">
    <property type="term" value="F:long-chain fatty acyl-CoA hydrolase activity"/>
    <property type="evidence" value="ECO:0007669"/>
    <property type="project" value="TreeGrafter"/>
</dbReference>
<dbReference type="InterPro" id="IPR029069">
    <property type="entry name" value="HotDog_dom_sf"/>
</dbReference>
<dbReference type="Gene3D" id="3.10.129.10">
    <property type="entry name" value="Hotdog Thioesterase"/>
    <property type="match status" value="1"/>
</dbReference>
<feature type="region of interest" description="Disordered" evidence="4">
    <location>
        <begin position="130"/>
        <end position="161"/>
    </location>
</feature>
<organism evidence="6 7">
    <name type="scientific">Litorilinea aerophila</name>
    <dbReference type="NCBI Taxonomy" id="1204385"/>
    <lineage>
        <taxon>Bacteria</taxon>
        <taxon>Bacillati</taxon>
        <taxon>Chloroflexota</taxon>
        <taxon>Caldilineae</taxon>
        <taxon>Caldilineales</taxon>
        <taxon>Caldilineaceae</taxon>
        <taxon>Litorilinea</taxon>
    </lineage>
</organism>
<dbReference type="Pfam" id="PF03061">
    <property type="entry name" value="4HBT"/>
    <property type="match status" value="1"/>
</dbReference>
<evidence type="ECO:0000313" key="7">
    <source>
        <dbReference type="Proteomes" id="UP000317371"/>
    </source>
</evidence>